<dbReference type="GO" id="GO:0005634">
    <property type="term" value="C:nucleus"/>
    <property type="evidence" value="ECO:0007669"/>
    <property type="project" value="UniProtKB-SubCell"/>
</dbReference>
<dbReference type="InterPro" id="IPR044827">
    <property type="entry name" value="GBF-like"/>
</dbReference>
<proteinExistence type="inferred from homology"/>
<name>A0A9E7K4I3_9LILI</name>
<dbReference type="PANTHER" id="PTHR45967:SF28">
    <property type="entry name" value="BASIC-LEUCINE ZIPPER (BZIP) TRANSCRIPTION FACTOR FAMILY PROTEIN"/>
    <property type="match status" value="1"/>
</dbReference>
<feature type="compositionally biased region" description="Basic residues" evidence="8">
    <location>
        <begin position="290"/>
        <end position="311"/>
    </location>
</feature>
<dbReference type="SUPFAM" id="SSF57959">
    <property type="entry name" value="Leucine zipper domain"/>
    <property type="match status" value="1"/>
</dbReference>
<dbReference type="Proteomes" id="UP001055439">
    <property type="component" value="Chromosome 5"/>
</dbReference>
<dbReference type="InterPro" id="IPR045314">
    <property type="entry name" value="bZIP_plant_GBF1"/>
</dbReference>
<feature type="compositionally biased region" description="Basic and acidic residues" evidence="8">
    <location>
        <begin position="224"/>
        <end position="243"/>
    </location>
</feature>
<dbReference type="CDD" id="cd14702">
    <property type="entry name" value="bZIP_plant_GBF1"/>
    <property type="match status" value="1"/>
</dbReference>
<dbReference type="OrthoDB" id="1928614at2759"/>
<dbReference type="PANTHER" id="PTHR45967">
    <property type="entry name" value="G-BOX-BINDING FACTOR 3-RELATED"/>
    <property type="match status" value="1"/>
</dbReference>
<keyword evidence="5" id="KW-0804">Transcription</keyword>
<evidence type="ECO:0000259" key="9">
    <source>
        <dbReference type="PROSITE" id="PS50217"/>
    </source>
</evidence>
<accession>A0A9E7K4I3</accession>
<evidence type="ECO:0000256" key="7">
    <source>
        <dbReference type="SAM" id="Coils"/>
    </source>
</evidence>
<gene>
    <name evidence="10" type="ORF">MUK42_18513</name>
</gene>
<organism evidence="10 11">
    <name type="scientific">Musa troglodytarum</name>
    <name type="common">fe'i banana</name>
    <dbReference type="NCBI Taxonomy" id="320322"/>
    <lineage>
        <taxon>Eukaryota</taxon>
        <taxon>Viridiplantae</taxon>
        <taxon>Streptophyta</taxon>
        <taxon>Embryophyta</taxon>
        <taxon>Tracheophyta</taxon>
        <taxon>Spermatophyta</taxon>
        <taxon>Magnoliopsida</taxon>
        <taxon>Liliopsida</taxon>
        <taxon>Zingiberales</taxon>
        <taxon>Musaceae</taxon>
        <taxon>Musa</taxon>
    </lineage>
</organism>
<evidence type="ECO:0000256" key="5">
    <source>
        <dbReference type="ARBA" id="ARBA00023163"/>
    </source>
</evidence>
<dbReference type="AlphaFoldDB" id="A0A9E7K4I3"/>
<feature type="compositionally biased region" description="Low complexity" evidence="8">
    <location>
        <begin position="273"/>
        <end position="287"/>
    </location>
</feature>
<dbReference type="PROSITE" id="PS50217">
    <property type="entry name" value="BZIP"/>
    <property type="match status" value="1"/>
</dbReference>
<evidence type="ECO:0000313" key="11">
    <source>
        <dbReference type="Proteomes" id="UP001055439"/>
    </source>
</evidence>
<dbReference type="GO" id="GO:0043565">
    <property type="term" value="F:sequence-specific DNA binding"/>
    <property type="evidence" value="ECO:0007669"/>
    <property type="project" value="InterPro"/>
</dbReference>
<feature type="domain" description="BZIP" evidence="9">
    <location>
        <begin position="54"/>
        <end position="117"/>
    </location>
</feature>
<sequence>MPVLQDTCSTAGCEGGHTATGNGAEDTAHIEFPSNQPSLPGRRCKQNLTEAEKEERRLRRVLANRESARQTIRRRQALREELTRKVASLSLENENMRMQKDVAMKEYLSLKDTNEHLKEQIAMQVRSGAESSETAAAKEMESSTCSPGFSMHKPLTSADTIGFFKHSGSVQCLYMPPCAWYYPSHHKVSHSFGDQDAAASGDNEARVSVHGRDDKDQSLIARAGNEKEDALVSKRTHKDEKMVKMLPSTSKEKSELQRDKGLPEKLQARSPGESSSTSSAAAAAAAAEARKRRKQLTKLKHNHGSWAGKHG</sequence>
<evidence type="ECO:0000256" key="1">
    <source>
        <dbReference type="ARBA" id="ARBA00004123"/>
    </source>
</evidence>
<evidence type="ECO:0000256" key="3">
    <source>
        <dbReference type="ARBA" id="ARBA00023015"/>
    </source>
</evidence>
<evidence type="ECO:0000256" key="6">
    <source>
        <dbReference type="ARBA" id="ARBA00023242"/>
    </source>
</evidence>
<keyword evidence="3" id="KW-0805">Transcription regulation</keyword>
<dbReference type="GO" id="GO:0003700">
    <property type="term" value="F:DNA-binding transcription factor activity"/>
    <property type="evidence" value="ECO:0007669"/>
    <property type="project" value="InterPro"/>
</dbReference>
<keyword evidence="11" id="KW-1185">Reference proteome</keyword>
<evidence type="ECO:0000313" key="10">
    <source>
        <dbReference type="EMBL" id="URE04416.1"/>
    </source>
</evidence>
<dbReference type="InterPro" id="IPR046347">
    <property type="entry name" value="bZIP_sf"/>
</dbReference>
<feature type="region of interest" description="Disordered" evidence="8">
    <location>
        <begin position="193"/>
        <end position="311"/>
    </location>
</feature>
<evidence type="ECO:0000256" key="2">
    <source>
        <dbReference type="ARBA" id="ARBA00007163"/>
    </source>
</evidence>
<keyword evidence="6" id="KW-0539">Nucleus</keyword>
<reference evidence="10" key="1">
    <citation type="submission" date="2022-05" db="EMBL/GenBank/DDBJ databases">
        <title>The Musa troglodytarum L. genome provides insights into the mechanism of non-climacteric behaviour and enrichment of carotenoids.</title>
        <authorList>
            <person name="Wang J."/>
        </authorList>
    </citation>
    <scope>NUCLEOTIDE SEQUENCE</scope>
    <source>
        <tissue evidence="10">Leaf</tissue>
    </source>
</reference>
<comment type="similarity">
    <text evidence="2">Belongs to the bZIP family.</text>
</comment>
<dbReference type="InterPro" id="IPR004827">
    <property type="entry name" value="bZIP"/>
</dbReference>
<evidence type="ECO:0000256" key="4">
    <source>
        <dbReference type="ARBA" id="ARBA00023125"/>
    </source>
</evidence>
<feature type="compositionally biased region" description="Basic and acidic residues" evidence="8">
    <location>
        <begin position="203"/>
        <end position="217"/>
    </location>
</feature>
<feature type="coiled-coil region" evidence="7">
    <location>
        <begin position="48"/>
        <end position="120"/>
    </location>
</feature>
<protein>
    <submittedName>
        <fullName evidence="10">BZIP transcription factor</fullName>
    </submittedName>
</protein>
<dbReference type="SMART" id="SM00338">
    <property type="entry name" value="BRLZ"/>
    <property type="match status" value="1"/>
</dbReference>
<keyword evidence="7" id="KW-0175">Coiled coil</keyword>
<comment type="subcellular location">
    <subcellularLocation>
        <location evidence="1">Nucleus</location>
    </subcellularLocation>
</comment>
<dbReference type="Pfam" id="PF00170">
    <property type="entry name" value="bZIP_1"/>
    <property type="match status" value="1"/>
</dbReference>
<evidence type="ECO:0000256" key="8">
    <source>
        <dbReference type="SAM" id="MobiDB-lite"/>
    </source>
</evidence>
<dbReference type="EMBL" id="CP097507">
    <property type="protein sequence ID" value="URE04416.1"/>
    <property type="molecule type" value="Genomic_DNA"/>
</dbReference>
<keyword evidence="4" id="KW-0238">DNA-binding</keyword>
<feature type="compositionally biased region" description="Basic and acidic residues" evidence="8">
    <location>
        <begin position="250"/>
        <end position="267"/>
    </location>
</feature>